<evidence type="ECO:0000313" key="1">
    <source>
        <dbReference type="EMBL" id="MDN8598657.1"/>
    </source>
</evidence>
<protein>
    <recommendedName>
        <fullName evidence="3">Cell division protein FtsZ</fullName>
    </recommendedName>
</protein>
<evidence type="ECO:0000313" key="2">
    <source>
        <dbReference type="Proteomes" id="UP001174867"/>
    </source>
</evidence>
<sequence>MMYGTQEVIRACVKPGMLVKHEGKTYKASANKNGNLYLFNLTEAKRINDVFVEVCLDSRGEPLIN</sequence>
<evidence type="ECO:0008006" key="3">
    <source>
        <dbReference type="Google" id="ProtNLM"/>
    </source>
</evidence>
<accession>A0ABT8PRP7</accession>
<dbReference type="RefSeq" id="WP_301697163.1">
    <property type="nucleotide sequence ID" value="NZ_JAUJYW010000002.1"/>
</dbReference>
<comment type="caution">
    <text evidence="1">The sequence shown here is derived from an EMBL/GenBank/DDBJ whole genome shotgun (WGS) entry which is preliminary data.</text>
</comment>
<organism evidence="1 2">
    <name type="scientific">Citrobacter enshiensis</name>
    <dbReference type="NCBI Taxonomy" id="2971264"/>
    <lineage>
        <taxon>Bacteria</taxon>
        <taxon>Pseudomonadati</taxon>
        <taxon>Pseudomonadota</taxon>
        <taxon>Gammaproteobacteria</taxon>
        <taxon>Enterobacterales</taxon>
        <taxon>Enterobacteriaceae</taxon>
        <taxon>Citrobacter</taxon>
    </lineage>
</organism>
<reference evidence="1 2" key="1">
    <citation type="submission" date="2023-07" db="EMBL/GenBank/DDBJ databases">
        <title>Citrobacter selenititolerans sp. nov., isolated from seleniferous soil.</title>
        <authorList>
            <person name="Zhang S."/>
            <person name="Li K."/>
            <person name="Peng J."/>
            <person name="Wang H."/>
            <person name="Sun J."/>
            <person name="Guo Y."/>
        </authorList>
    </citation>
    <scope>NUCLEOTIDE SEQUENCE [LARGE SCALE GENOMIC DNA]</scope>
    <source>
        <strain evidence="1 2">S2-9</strain>
    </source>
</reference>
<gene>
    <name evidence="1" type="ORF">Q0A17_04370</name>
</gene>
<proteinExistence type="predicted"/>
<dbReference type="EMBL" id="JAUJYW010000002">
    <property type="protein sequence ID" value="MDN8598657.1"/>
    <property type="molecule type" value="Genomic_DNA"/>
</dbReference>
<name>A0ABT8PRP7_9ENTR</name>
<keyword evidence="2" id="KW-1185">Reference proteome</keyword>
<dbReference type="Proteomes" id="UP001174867">
    <property type="component" value="Unassembled WGS sequence"/>
</dbReference>